<dbReference type="EMBL" id="JANBUL010000034">
    <property type="protein sequence ID" value="KAJ2784035.1"/>
    <property type="molecule type" value="Genomic_DNA"/>
</dbReference>
<evidence type="ECO:0000256" key="1">
    <source>
        <dbReference type="ARBA" id="ARBA00022679"/>
    </source>
</evidence>
<proteinExistence type="predicted"/>
<evidence type="ECO:0008006" key="5">
    <source>
        <dbReference type="Google" id="ProtNLM"/>
    </source>
</evidence>
<dbReference type="Gene3D" id="3.30.559.10">
    <property type="entry name" value="Chloramphenicol acetyltransferase-like domain"/>
    <property type="match status" value="2"/>
</dbReference>
<dbReference type="GO" id="GO:0016747">
    <property type="term" value="F:acyltransferase activity, transferring groups other than amino-acyl groups"/>
    <property type="evidence" value="ECO:0007669"/>
    <property type="project" value="UniProtKB-ARBA"/>
</dbReference>
<keyword evidence="4" id="KW-1185">Reference proteome</keyword>
<keyword evidence="1" id="KW-0808">Transferase</keyword>
<dbReference type="Pfam" id="PF02458">
    <property type="entry name" value="Transferase"/>
    <property type="match status" value="1"/>
</dbReference>
<accession>A0A9W8LLH2</accession>
<dbReference type="InterPro" id="IPR023213">
    <property type="entry name" value="CAT-like_dom_sf"/>
</dbReference>
<dbReference type="OrthoDB" id="1862401at2759"/>
<reference evidence="3" key="1">
    <citation type="submission" date="2022-07" db="EMBL/GenBank/DDBJ databases">
        <title>Phylogenomic reconstructions and comparative analyses of Kickxellomycotina fungi.</title>
        <authorList>
            <person name="Reynolds N.K."/>
            <person name="Stajich J.E."/>
            <person name="Barry K."/>
            <person name="Grigoriev I.V."/>
            <person name="Crous P."/>
            <person name="Smith M.E."/>
        </authorList>
    </citation>
    <scope>NUCLEOTIDE SEQUENCE</scope>
    <source>
        <strain evidence="3">NBRC 105414</strain>
    </source>
</reference>
<evidence type="ECO:0000256" key="2">
    <source>
        <dbReference type="ARBA" id="ARBA00023315"/>
    </source>
</evidence>
<organism evidence="3 4">
    <name type="scientific">Coemansia javaensis</name>
    <dbReference type="NCBI Taxonomy" id="2761396"/>
    <lineage>
        <taxon>Eukaryota</taxon>
        <taxon>Fungi</taxon>
        <taxon>Fungi incertae sedis</taxon>
        <taxon>Zoopagomycota</taxon>
        <taxon>Kickxellomycotina</taxon>
        <taxon>Kickxellomycetes</taxon>
        <taxon>Kickxellales</taxon>
        <taxon>Kickxellaceae</taxon>
        <taxon>Coemansia</taxon>
    </lineage>
</organism>
<sequence length="493" mass="53815">MDEFVASVENQEFPLHALDTQAAFMNVPYHFFYANSDEAGDFMPSDALRTSFYRALQRYPILAGNLRCEGQGRTTVVVERDNLNMPEYAESESAMAFGEMREAKFHHSSWPKGLSTVGAITKAGGDGRIKLLSVHVVRMRDNSGLVLFVSCPHYVVDGTGFFSFVELWGTLCRAHRADDAQLAAAAMREPLCFDRAVINRSLPAQRKPLDPDTLRVYTGFSPVADWLAWLSPTTRGALLDRARFSANVESHTFRVARAALGSLRDRVAAHMPEGHPDIVDTHVLAALIAMMVAQAHKKCREGPAASALGSLWGWLAGLAFGAPATQSLHLLADVRHSLDLGGQNYMGNGLLPHTAMCPLAVLEAPLGAETLARATELTSAIYASADGPTVASFLDMLAAQPWCFTRPMIYLSTHPTALVITNETGFKLYNGDFGDGRPEWVCTIPSFVANFIGFLPSPAGSDTEIVVNITLKAPVMRHVLGNEFWRDLATIVY</sequence>
<evidence type="ECO:0000313" key="4">
    <source>
        <dbReference type="Proteomes" id="UP001140217"/>
    </source>
</evidence>
<dbReference type="Proteomes" id="UP001140217">
    <property type="component" value="Unassembled WGS sequence"/>
</dbReference>
<comment type="caution">
    <text evidence="3">The sequence shown here is derived from an EMBL/GenBank/DDBJ whole genome shotgun (WGS) entry which is preliminary data.</text>
</comment>
<dbReference type="PANTHER" id="PTHR31625">
    <property type="match status" value="1"/>
</dbReference>
<dbReference type="AlphaFoldDB" id="A0A9W8LLH2"/>
<dbReference type="SUPFAM" id="SSF52777">
    <property type="entry name" value="CoA-dependent acyltransferases"/>
    <property type="match status" value="1"/>
</dbReference>
<name>A0A9W8LLH2_9FUNG</name>
<dbReference type="InterPro" id="IPR051504">
    <property type="entry name" value="Plant_metabolite_acyltrans"/>
</dbReference>
<gene>
    <name evidence="3" type="ORF">H4R18_001348</name>
</gene>
<keyword evidence="2" id="KW-0012">Acyltransferase</keyword>
<protein>
    <recommendedName>
        <fullName evidence="5">Acyltransferase</fullName>
    </recommendedName>
</protein>
<evidence type="ECO:0000313" key="3">
    <source>
        <dbReference type="EMBL" id="KAJ2784035.1"/>
    </source>
</evidence>